<dbReference type="InterPro" id="IPR050896">
    <property type="entry name" value="Mito_lipid_metab_GTPase"/>
</dbReference>
<dbReference type="Gene3D" id="3.40.50.300">
    <property type="entry name" value="P-loop containing nucleotide triphosphate hydrolases"/>
    <property type="match status" value="1"/>
</dbReference>
<sequence length="743" mass="82266">MSFYFRKSASAWTSRSVMNTPIFKNAGRPGIRHFRYTGSQGPLWMASADSTQGPGQPESSRPKRKKIKVVEKIEQHHLDKLAQAFDEFAKKDGFDSSGAFFADDDTFEDDFADEDFLVDDIDGSFEYDEHFPLTGRNDIQNLESGEVLGRFDLSDFTDDADSRLFERSEQLQGTSDDDSMDARIAAATSELRTGKVSVPKQLDDYAKQLSADDVGALRYSTDGQIAKQKENLSKLVTNAMTCSACGVDFQSTSESRPGYLPPEKFDLQVKLGKLEEMQRLQEKADSDSWTPEDEIEWLIQTSGKENLPHSDNYIDINTMAEEMDLDFSKVSEKKVICKRCHGLQNFGKVEETLRPGWTKEPMISQEKFLELLRPLREKTAVIVALVDLFDFSGSVLPELDMIAGDNPVILAANKADLLPLKMGTLRAENWVRRELEYLGVKSLANIGGSVRLVSCKTGVGVDKMLDKARQLAEELGCDIYVIGSANAGKSTLINRILGGYRSHDEEPRKRRAGNANARRGQVTTSPLPGTTLRFIKVDLGDGRFLYDTPGLLVPGTFTQLLTADELKMVVPSKRVEPITFRIEPGKCVLIGGLARIELMDDCKPFLFTFFVSNDIKLHPTSVDKASDFVKKHAGGILTPPLAPGIERMEQIGDFEEHVVEIEGSGWKEAAADITITGLGWVAVTGAGPAKVKICVPKSIGISVRPPLMPFDMWESTAKYTGNKAVRKISKSSSGKRRKGVGRR</sequence>
<evidence type="ECO:0000259" key="2">
    <source>
        <dbReference type="Pfam" id="PF01926"/>
    </source>
</evidence>
<dbReference type="PANTHER" id="PTHR46434:SF1">
    <property type="entry name" value="GENETIC INTERACTOR OF PROHIBITINS 3, MITOCHONDRIAL"/>
    <property type="match status" value="1"/>
</dbReference>
<feature type="region of interest" description="Disordered" evidence="1">
    <location>
        <begin position="724"/>
        <end position="743"/>
    </location>
</feature>
<accession>A0A1Z5KDS9</accession>
<protein>
    <submittedName>
        <fullName evidence="4">Uncharacterized protein</fullName>
    </submittedName>
</protein>
<keyword evidence="5" id="KW-1185">Reference proteome</keyword>
<dbReference type="Pfam" id="PF21516">
    <property type="entry name" value="YqeH-like_C"/>
    <property type="match status" value="1"/>
</dbReference>
<dbReference type="Pfam" id="PF01926">
    <property type="entry name" value="MMR_HSR1"/>
    <property type="match status" value="1"/>
</dbReference>
<dbReference type="PANTHER" id="PTHR46434">
    <property type="entry name" value="GENETIC INTERACTOR OF PROHIBITINS 3, MITOCHONDRIAL"/>
    <property type="match status" value="1"/>
</dbReference>
<dbReference type="InParanoid" id="A0A1Z5KDS9"/>
<dbReference type="InterPro" id="IPR027417">
    <property type="entry name" value="P-loop_NTPase"/>
</dbReference>
<evidence type="ECO:0000313" key="5">
    <source>
        <dbReference type="Proteomes" id="UP000198406"/>
    </source>
</evidence>
<dbReference type="GO" id="GO:0005739">
    <property type="term" value="C:mitochondrion"/>
    <property type="evidence" value="ECO:0007669"/>
    <property type="project" value="TreeGrafter"/>
</dbReference>
<dbReference type="CDD" id="cd01855">
    <property type="entry name" value="YqeH"/>
    <property type="match status" value="1"/>
</dbReference>
<dbReference type="Proteomes" id="UP000198406">
    <property type="component" value="Unassembled WGS sequence"/>
</dbReference>
<feature type="domain" description="NOA1/YqeH-like C-terminal" evidence="3">
    <location>
        <begin position="607"/>
        <end position="705"/>
    </location>
</feature>
<dbReference type="OrthoDB" id="1696305at2759"/>
<dbReference type="InterPro" id="IPR006073">
    <property type="entry name" value="GTP-bd"/>
</dbReference>
<name>A0A1Z5KDS9_FISSO</name>
<feature type="region of interest" description="Disordered" evidence="1">
    <location>
        <begin position="503"/>
        <end position="523"/>
    </location>
</feature>
<dbReference type="GO" id="GO:0005525">
    <property type="term" value="F:GTP binding"/>
    <property type="evidence" value="ECO:0007669"/>
    <property type="project" value="InterPro"/>
</dbReference>
<reference evidence="4 5" key="1">
    <citation type="journal article" date="2015" name="Plant Cell">
        <title>Oil accumulation by the oleaginous diatom Fistulifera solaris as revealed by the genome and transcriptome.</title>
        <authorList>
            <person name="Tanaka T."/>
            <person name="Maeda Y."/>
            <person name="Veluchamy A."/>
            <person name="Tanaka M."/>
            <person name="Abida H."/>
            <person name="Marechal E."/>
            <person name="Bowler C."/>
            <person name="Muto M."/>
            <person name="Sunaga Y."/>
            <person name="Tanaka M."/>
            <person name="Yoshino T."/>
            <person name="Taniguchi T."/>
            <person name="Fukuda Y."/>
            <person name="Nemoto M."/>
            <person name="Matsumoto M."/>
            <person name="Wong P.S."/>
            <person name="Aburatani S."/>
            <person name="Fujibuchi W."/>
        </authorList>
    </citation>
    <scope>NUCLEOTIDE SEQUENCE [LARGE SCALE GENOMIC DNA]</scope>
    <source>
        <strain evidence="4 5">JPCC DA0580</strain>
    </source>
</reference>
<evidence type="ECO:0000259" key="3">
    <source>
        <dbReference type="Pfam" id="PF21516"/>
    </source>
</evidence>
<evidence type="ECO:0000256" key="1">
    <source>
        <dbReference type="SAM" id="MobiDB-lite"/>
    </source>
</evidence>
<gene>
    <name evidence="4" type="ORF">FisN_4Lh492</name>
</gene>
<organism evidence="4 5">
    <name type="scientific">Fistulifera solaris</name>
    <name type="common">Oleaginous diatom</name>
    <dbReference type="NCBI Taxonomy" id="1519565"/>
    <lineage>
        <taxon>Eukaryota</taxon>
        <taxon>Sar</taxon>
        <taxon>Stramenopiles</taxon>
        <taxon>Ochrophyta</taxon>
        <taxon>Bacillariophyta</taxon>
        <taxon>Bacillariophyceae</taxon>
        <taxon>Bacillariophycidae</taxon>
        <taxon>Naviculales</taxon>
        <taxon>Naviculaceae</taxon>
        <taxon>Fistulifera</taxon>
    </lineage>
</organism>
<proteinExistence type="predicted"/>
<dbReference type="SUPFAM" id="SSF52540">
    <property type="entry name" value="P-loop containing nucleoside triphosphate hydrolases"/>
    <property type="match status" value="1"/>
</dbReference>
<evidence type="ECO:0000313" key="4">
    <source>
        <dbReference type="EMBL" id="GAX24367.1"/>
    </source>
</evidence>
<dbReference type="EMBL" id="BDSP01000207">
    <property type="protein sequence ID" value="GAX24367.1"/>
    <property type="molecule type" value="Genomic_DNA"/>
</dbReference>
<feature type="domain" description="G" evidence="2">
    <location>
        <begin position="479"/>
        <end position="560"/>
    </location>
</feature>
<dbReference type="AlphaFoldDB" id="A0A1Z5KDS9"/>
<comment type="caution">
    <text evidence="4">The sequence shown here is derived from an EMBL/GenBank/DDBJ whole genome shotgun (WGS) entry which is preliminary data.</text>
</comment>
<dbReference type="InterPro" id="IPR048422">
    <property type="entry name" value="NOA1/YqeH-like_C"/>
</dbReference>